<protein>
    <submittedName>
        <fullName evidence="1">Uncharacterized protein</fullName>
    </submittedName>
</protein>
<accession>A0A0G1NG79</accession>
<reference evidence="1 2" key="1">
    <citation type="journal article" date="2015" name="Nature">
        <title>rRNA introns, odd ribosomes, and small enigmatic genomes across a large radiation of phyla.</title>
        <authorList>
            <person name="Brown C.T."/>
            <person name="Hug L.A."/>
            <person name="Thomas B.C."/>
            <person name="Sharon I."/>
            <person name="Castelle C.J."/>
            <person name="Singh A."/>
            <person name="Wilkins M.J."/>
            <person name="Williams K.H."/>
            <person name="Banfield J.F."/>
        </authorList>
    </citation>
    <scope>NUCLEOTIDE SEQUENCE [LARGE SCALE GENOMIC DNA]</scope>
</reference>
<dbReference type="AlphaFoldDB" id="A0A0G1NG79"/>
<evidence type="ECO:0000313" key="2">
    <source>
        <dbReference type="Proteomes" id="UP000034644"/>
    </source>
</evidence>
<evidence type="ECO:0000313" key="1">
    <source>
        <dbReference type="EMBL" id="KKU19511.1"/>
    </source>
</evidence>
<name>A0A0G1NG79_9BACT</name>
<comment type="caution">
    <text evidence="1">The sequence shown here is derived from an EMBL/GenBank/DDBJ whole genome shotgun (WGS) entry which is preliminary data.</text>
</comment>
<sequence>MKKINPAAVLKPKIQLHSEAHVLADELSCHFREPKKFAMYLGVTKKIGIHACRRLFSEIKQSDAKEPAKLFMYKVKQYNLELKKKHGKTRAGNRKKQ</sequence>
<organism evidence="1 2">
    <name type="scientific">Candidatus Azambacteria bacterium GW2011_GWA2_45_90</name>
    <dbReference type="NCBI Taxonomy" id="1618614"/>
    <lineage>
        <taxon>Bacteria</taxon>
        <taxon>Candidatus Azamiibacteriota</taxon>
    </lineage>
</organism>
<dbReference type="Proteomes" id="UP000034644">
    <property type="component" value="Unassembled WGS sequence"/>
</dbReference>
<proteinExistence type="predicted"/>
<dbReference type="EMBL" id="LCLO01000003">
    <property type="protein sequence ID" value="KKU19511.1"/>
    <property type="molecule type" value="Genomic_DNA"/>
</dbReference>
<gene>
    <name evidence="1" type="ORF">UX27_C0003G0008</name>
</gene>